<dbReference type="InterPro" id="IPR000160">
    <property type="entry name" value="GGDEF_dom"/>
</dbReference>
<gene>
    <name evidence="3" type="ORF">KCX82_01715</name>
</gene>
<dbReference type="Gene3D" id="3.30.70.270">
    <property type="match status" value="1"/>
</dbReference>
<dbReference type="PANTHER" id="PTHR45138">
    <property type="entry name" value="REGULATORY COMPONENTS OF SENSORY TRANSDUCTION SYSTEM"/>
    <property type="match status" value="1"/>
</dbReference>
<evidence type="ECO:0000256" key="1">
    <source>
        <dbReference type="SAM" id="Phobius"/>
    </source>
</evidence>
<dbReference type="RefSeq" id="WP_227016706.1">
    <property type="nucleotide sequence ID" value="NZ_JAGSND010000001.1"/>
</dbReference>
<keyword evidence="1" id="KW-0472">Membrane</keyword>
<dbReference type="InterPro" id="IPR050469">
    <property type="entry name" value="Diguanylate_Cyclase"/>
</dbReference>
<feature type="domain" description="GGDEF" evidence="2">
    <location>
        <begin position="366"/>
        <end position="496"/>
    </location>
</feature>
<dbReference type="EMBL" id="JAGSND010000001">
    <property type="protein sequence ID" value="MBR0596582.1"/>
    <property type="molecule type" value="Genomic_DNA"/>
</dbReference>
<comment type="caution">
    <text evidence="3">The sequence shown here is derived from an EMBL/GenBank/DDBJ whole genome shotgun (WGS) entry which is preliminary data.</text>
</comment>
<dbReference type="GO" id="GO:0052621">
    <property type="term" value="F:diguanylate cyclase activity"/>
    <property type="evidence" value="ECO:0007669"/>
    <property type="project" value="TreeGrafter"/>
</dbReference>
<organism evidence="3 4">
    <name type="scientific">Sinanaerobacter chloroacetimidivorans</name>
    <dbReference type="NCBI Taxonomy" id="2818044"/>
    <lineage>
        <taxon>Bacteria</taxon>
        <taxon>Bacillati</taxon>
        <taxon>Bacillota</taxon>
        <taxon>Clostridia</taxon>
        <taxon>Peptostreptococcales</taxon>
        <taxon>Anaerovoracaceae</taxon>
        <taxon>Sinanaerobacter</taxon>
    </lineage>
</organism>
<dbReference type="AlphaFoldDB" id="A0A8J7VWY7"/>
<dbReference type="PROSITE" id="PS50887">
    <property type="entry name" value="GGDEF"/>
    <property type="match status" value="1"/>
</dbReference>
<sequence>MSRFIKLKKVFEPLLIIFITTALISFLYDFYYLLNETAKYETKRYLNEITVKSAKLFKEKINSDLLTVFVLSKYLGSFDTLDGQEAKAAMKKISSEVPFRSLLISNALNGTTYTGNGISIKTDHSEPFEGAQNRDQRVSQVLRDAFNGKDMVALTSPVYKNEKLTGSISGLYYTEDFIQIIEKISFQRLTYYQIIEKDGDLLFQNTSMETTGGFDNFYPFLGEVILDKGFISSIIINDIMKNKAGFMGYKFKDKGYYLSYAPIGINDWYLLAFAPKDSFNMHPGDIKKSALFMIIKIISLFLILILYIIWRQVKYKTVMEQGRIELEALNSKLKIRAENDLLTGLYNKITSELLISDYLETEGKNGRHALFVIDIDNFKNVNDEMGHLIGDRALIDTAAGINDSFRISDIKGRIGGDEFIVLLKNIASDEDIRKKAEDLCRLFKSIKVYNGQISGSVGAAVYPDHGTTYTELFEIADKAMYHSKELGKDGYYIYKINENI</sequence>
<dbReference type="PANTHER" id="PTHR45138:SF9">
    <property type="entry name" value="DIGUANYLATE CYCLASE DGCM-RELATED"/>
    <property type="match status" value="1"/>
</dbReference>
<feature type="transmembrane region" description="Helical" evidence="1">
    <location>
        <begin position="290"/>
        <end position="310"/>
    </location>
</feature>
<dbReference type="Pfam" id="PF00990">
    <property type="entry name" value="GGDEF"/>
    <property type="match status" value="1"/>
</dbReference>
<dbReference type="InterPro" id="IPR043128">
    <property type="entry name" value="Rev_trsase/Diguanyl_cyclase"/>
</dbReference>
<dbReference type="Proteomes" id="UP000675664">
    <property type="component" value="Unassembled WGS sequence"/>
</dbReference>
<dbReference type="CDD" id="cd01949">
    <property type="entry name" value="GGDEF"/>
    <property type="match status" value="1"/>
</dbReference>
<evidence type="ECO:0000313" key="4">
    <source>
        <dbReference type="Proteomes" id="UP000675664"/>
    </source>
</evidence>
<dbReference type="SUPFAM" id="SSF55073">
    <property type="entry name" value="Nucleotide cyclase"/>
    <property type="match status" value="1"/>
</dbReference>
<dbReference type="NCBIfam" id="TIGR00254">
    <property type="entry name" value="GGDEF"/>
    <property type="match status" value="1"/>
</dbReference>
<evidence type="ECO:0000313" key="3">
    <source>
        <dbReference type="EMBL" id="MBR0596582.1"/>
    </source>
</evidence>
<protein>
    <submittedName>
        <fullName evidence="3">GGDEF domain-containing protein</fullName>
    </submittedName>
</protein>
<name>A0A8J7VWY7_9FIRM</name>
<dbReference type="InterPro" id="IPR029787">
    <property type="entry name" value="Nucleotide_cyclase"/>
</dbReference>
<dbReference type="SMART" id="SM00267">
    <property type="entry name" value="GGDEF"/>
    <property type="match status" value="1"/>
</dbReference>
<reference evidence="3" key="2">
    <citation type="submission" date="2021-04" db="EMBL/GenBank/DDBJ databases">
        <authorList>
            <person name="Liu J."/>
        </authorList>
    </citation>
    <scope>NUCLEOTIDE SEQUENCE</scope>
    <source>
        <strain evidence="3">BAD-6</strain>
    </source>
</reference>
<reference evidence="3" key="1">
    <citation type="submission" date="2021-04" db="EMBL/GenBank/DDBJ databases">
        <title>Sinoanaerobacter chloroacetimidivorans sp. nov., an obligate anaerobic bacterium isolated from anaerobic sludge.</title>
        <authorList>
            <person name="Bao Y."/>
        </authorList>
    </citation>
    <scope>NUCLEOTIDE SEQUENCE</scope>
    <source>
        <strain evidence="3">BAD-6</strain>
    </source>
</reference>
<keyword evidence="4" id="KW-1185">Reference proteome</keyword>
<dbReference type="Gene3D" id="3.30.450.20">
    <property type="entry name" value="PAS domain"/>
    <property type="match status" value="1"/>
</dbReference>
<proteinExistence type="predicted"/>
<evidence type="ECO:0000259" key="2">
    <source>
        <dbReference type="PROSITE" id="PS50887"/>
    </source>
</evidence>
<keyword evidence="1" id="KW-0812">Transmembrane</keyword>
<accession>A0A8J7VWY7</accession>
<keyword evidence="1" id="KW-1133">Transmembrane helix</keyword>
<feature type="transmembrane region" description="Helical" evidence="1">
    <location>
        <begin position="14"/>
        <end position="34"/>
    </location>
</feature>